<name>A0AAV5L8H3_9ROSI</name>
<dbReference type="EMBL" id="BPVZ01000101">
    <property type="protein sequence ID" value="GKV33548.1"/>
    <property type="molecule type" value="Genomic_DNA"/>
</dbReference>
<protein>
    <submittedName>
        <fullName evidence="1">Uncharacterized protein</fullName>
    </submittedName>
</protein>
<proteinExistence type="predicted"/>
<evidence type="ECO:0000313" key="2">
    <source>
        <dbReference type="Proteomes" id="UP001054252"/>
    </source>
</evidence>
<evidence type="ECO:0000313" key="1">
    <source>
        <dbReference type="EMBL" id="GKV33548.1"/>
    </source>
</evidence>
<dbReference type="Proteomes" id="UP001054252">
    <property type="component" value="Unassembled WGS sequence"/>
</dbReference>
<reference evidence="1 2" key="1">
    <citation type="journal article" date="2021" name="Commun. Biol.">
        <title>The genome of Shorea leprosula (Dipterocarpaceae) highlights the ecological relevance of drought in aseasonal tropical rainforests.</title>
        <authorList>
            <person name="Ng K.K.S."/>
            <person name="Kobayashi M.J."/>
            <person name="Fawcett J.A."/>
            <person name="Hatakeyama M."/>
            <person name="Paape T."/>
            <person name="Ng C.H."/>
            <person name="Ang C.C."/>
            <person name="Tnah L.H."/>
            <person name="Lee C.T."/>
            <person name="Nishiyama T."/>
            <person name="Sese J."/>
            <person name="O'Brien M.J."/>
            <person name="Copetti D."/>
            <person name="Mohd Noor M.I."/>
            <person name="Ong R.C."/>
            <person name="Putra M."/>
            <person name="Sireger I.Z."/>
            <person name="Indrioko S."/>
            <person name="Kosugi Y."/>
            <person name="Izuno A."/>
            <person name="Isagi Y."/>
            <person name="Lee S.L."/>
            <person name="Shimizu K.K."/>
        </authorList>
    </citation>
    <scope>NUCLEOTIDE SEQUENCE [LARGE SCALE GENOMIC DNA]</scope>
    <source>
        <strain evidence="1">214</strain>
    </source>
</reference>
<accession>A0AAV5L8H3</accession>
<comment type="caution">
    <text evidence="1">The sequence shown here is derived from an EMBL/GenBank/DDBJ whole genome shotgun (WGS) entry which is preliminary data.</text>
</comment>
<gene>
    <name evidence="1" type="ORF">SLEP1_g42047</name>
</gene>
<dbReference type="AlphaFoldDB" id="A0AAV5L8H3"/>
<keyword evidence="2" id="KW-1185">Reference proteome</keyword>
<sequence>MHICSVMQLVGGLLIKRCFCYFLFGNEVGLISRGRDEGAV</sequence>
<organism evidence="1 2">
    <name type="scientific">Rubroshorea leprosula</name>
    <dbReference type="NCBI Taxonomy" id="152421"/>
    <lineage>
        <taxon>Eukaryota</taxon>
        <taxon>Viridiplantae</taxon>
        <taxon>Streptophyta</taxon>
        <taxon>Embryophyta</taxon>
        <taxon>Tracheophyta</taxon>
        <taxon>Spermatophyta</taxon>
        <taxon>Magnoliopsida</taxon>
        <taxon>eudicotyledons</taxon>
        <taxon>Gunneridae</taxon>
        <taxon>Pentapetalae</taxon>
        <taxon>rosids</taxon>
        <taxon>malvids</taxon>
        <taxon>Malvales</taxon>
        <taxon>Dipterocarpaceae</taxon>
        <taxon>Rubroshorea</taxon>
    </lineage>
</organism>